<evidence type="ECO:0000313" key="12">
    <source>
        <dbReference type="Proteomes" id="UP000515679"/>
    </source>
</evidence>
<keyword evidence="2" id="KW-0813">Transport</keyword>
<feature type="domain" description="Tripartite ATP-independent periplasmic transporters DctQ component" evidence="10">
    <location>
        <begin position="26"/>
        <end position="152"/>
    </location>
</feature>
<dbReference type="GO" id="GO:0005886">
    <property type="term" value="C:plasma membrane"/>
    <property type="evidence" value="ECO:0007669"/>
    <property type="project" value="UniProtKB-SubCell"/>
</dbReference>
<dbReference type="InterPro" id="IPR055348">
    <property type="entry name" value="DctQ"/>
</dbReference>
<feature type="transmembrane region" description="Helical" evidence="9">
    <location>
        <begin position="89"/>
        <end position="110"/>
    </location>
</feature>
<organism evidence="11 12">
    <name type="scientific">Cohnella cholangitidis</name>
    <dbReference type="NCBI Taxonomy" id="2598458"/>
    <lineage>
        <taxon>Bacteria</taxon>
        <taxon>Bacillati</taxon>
        <taxon>Bacillota</taxon>
        <taxon>Bacilli</taxon>
        <taxon>Bacillales</taxon>
        <taxon>Paenibacillaceae</taxon>
        <taxon>Cohnella</taxon>
    </lineage>
</organism>
<name>A0A7G5C0P2_9BACL</name>
<feature type="transmembrane region" description="Helical" evidence="9">
    <location>
        <begin position="50"/>
        <end position="68"/>
    </location>
</feature>
<dbReference type="Proteomes" id="UP000515679">
    <property type="component" value="Chromosome"/>
</dbReference>
<evidence type="ECO:0000256" key="1">
    <source>
        <dbReference type="ARBA" id="ARBA00004429"/>
    </source>
</evidence>
<evidence type="ECO:0000256" key="4">
    <source>
        <dbReference type="ARBA" id="ARBA00022519"/>
    </source>
</evidence>
<dbReference type="GO" id="GO:0015740">
    <property type="term" value="P:C4-dicarboxylate transport"/>
    <property type="evidence" value="ECO:0007669"/>
    <property type="project" value="TreeGrafter"/>
</dbReference>
<dbReference type="KEGG" id="cchl:FPL14_17450"/>
<evidence type="ECO:0000256" key="9">
    <source>
        <dbReference type="SAM" id="Phobius"/>
    </source>
</evidence>
<evidence type="ECO:0000256" key="8">
    <source>
        <dbReference type="ARBA" id="ARBA00038436"/>
    </source>
</evidence>
<protein>
    <submittedName>
        <fullName evidence="11">TRAP transporter small permease</fullName>
    </submittedName>
</protein>
<comment type="similarity">
    <text evidence="8">Belongs to the TRAP transporter small permease family.</text>
</comment>
<accession>A0A7G5C0P2</accession>
<keyword evidence="6 9" id="KW-1133">Transmembrane helix</keyword>
<dbReference type="InterPro" id="IPR007387">
    <property type="entry name" value="TRAP_DctQ"/>
</dbReference>
<dbReference type="GO" id="GO:0022857">
    <property type="term" value="F:transmembrane transporter activity"/>
    <property type="evidence" value="ECO:0007669"/>
    <property type="project" value="TreeGrafter"/>
</dbReference>
<keyword evidence="4" id="KW-0997">Cell inner membrane</keyword>
<keyword evidence="12" id="KW-1185">Reference proteome</keyword>
<keyword evidence="7 9" id="KW-0472">Membrane</keyword>
<sequence>MKATMKAIDGLNKIVGIVVGLMLGAMSIIIIMQVLCRFVIDYPLTWSEEAARYLMVYTVFLGASLALRNHKMIAIEIITESVKPKVRKVLRILVSLISIVFFVVLLFKGLDMLEIVSRQTSAGLGIKMDIPYMAIPIGATLMIINSIANIIDFMTHEDIDTSEVSEALKAGGQI</sequence>
<keyword evidence="3" id="KW-1003">Cell membrane</keyword>
<evidence type="ECO:0000256" key="6">
    <source>
        <dbReference type="ARBA" id="ARBA00022989"/>
    </source>
</evidence>
<dbReference type="RefSeq" id="WP_182299003.1">
    <property type="nucleotide sequence ID" value="NZ_CP041969.1"/>
</dbReference>
<dbReference type="AlphaFoldDB" id="A0A7G5C0P2"/>
<reference evidence="11 12" key="1">
    <citation type="submission" date="2019-07" db="EMBL/GenBank/DDBJ databases">
        <authorList>
            <person name="Kim J.K."/>
            <person name="Cheong H.-M."/>
            <person name="Choi Y."/>
            <person name="Hwang K.J."/>
            <person name="Lee S."/>
            <person name="Choi C."/>
        </authorList>
    </citation>
    <scope>NUCLEOTIDE SEQUENCE [LARGE SCALE GENOMIC DNA]</scope>
    <source>
        <strain evidence="11 12">KS 22</strain>
    </source>
</reference>
<dbReference type="Pfam" id="PF04290">
    <property type="entry name" value="DctQ"/>
    <property type="match status" value="1"/>
</dbReference>
<dbReference type="EMBL" id="CP041969">
    <property type="protein sequence ID" value="QMV42776.1"/>
    <property type="molecule type" value="Genomic_DNA"/>
</dbReference>
<evidence type="ECO:0000256" key="2">
    <source>
        <dbReference type="ARBA" id="ARBA00022448"/>
    </source>
</evidence>
<evidence type="ECO:0000256" key="5">
    <source>
        <dbReference type="ARBA" id="ARBA00022692"/>
    </source>
</evidence>
<proteinExistence type="inferred from homology"/>
<evidence type="ECO:0000256" key="7">
    <source>
        <dbReference type="ARBA" id="ARBA00023136"/>
    </source>
</evidence>
<comment type="subcellular location">
    <subcellularLocation>
        <location evidence="1">Cell inner membrane</location>
        <topology evidence="1">Multi-pass membrane protein</topology>
    </subcellularLocation>
</comment>
<evidence type="ECO:0000313" key="11">
    <source>
        <dbReference type="EMBL" id="QMV42776.1"/>
    </source>
</evidence>
<dbReference type="PANTHER" id="PTHR35011">
    <property type="entry name" value="2,3-DIKETO-L-GULONATE TRAP TRANSPORTER SMALL PERMEASE PROTEIN YIAM"/>
    <property type="match status" value="1"/>
</dbReference>
<keyword evidence="5 9" id="KW-0812">Transmembrane</keyword>
<feature type="transmembrane region" description="Helical" evidence="9">
    <location>
        <begin position="12"/>
        <end position="35"/>
    </location>
</feature>
<gene>
    <name evidence="11" type="ORF">FPL14_17450</name>
</gene>
<evidence type="ECO:0000259" key="10">
    <source>
        <dbReference type="Pfam" id="PF04290"/>
    </source>
</evidence>
<feature type="transmembrane region" description="Helical" evidence="9">
    <location>
        <begin position="130"/>
        <end position="151"/>
    </location>
</feature>
<dbReference type="PANTHER" id="PTHR35011:SF2">
    <property type="entry name" value="2,3-DIKETO-L-GULONATE TRAP TRANSPORTER SMALL PERMEASE PROTEIN YIAM"/>
    <property type="match status" value="1"/>
</dbReference>
<evidence type="ECO:0000256" key="3">
    <source>
        <dbReference type="ARBA" id="ARBA00022475"/>
    </source>
</evidence>